<feature type="transmembrane region" description="Helical" evidence="5">
    <location>
        <begin position="119"/>
        <end position="138"/>
    </location>
</feature>
<evidence type="ECO:0000313" key="7">
    <source>
        <dbReference type="EMBL" id="MCU7693434.1"/>
    </source>
</evidence>
<evidence type="ECO:0000256" key="3">
    <source>
        <dbReference type="ARBA" id="ARBA00022989"/>
    </source>
</evidence>
<dbReference type="GO" id="GO:0016020">
    <property type="term" value="C:membrane"/>
    <property type="evidence" value="ECO:0007669"/>
    <property type="project" value="UniProtKB-SubCell"/>
</dbReference>
<evidence type="ECO:0000256" key="1">
    <source>
        <dbReference type="ARBA" id="ARBA00004141"/>
    </source>
</evidence>
<name>A0AAE3LJJ0_9BACT</name>
<evidence type="ECO:0000313" key="8">
    <source>
        <dbReference type="Proteomes" id="UP001209317"/>
    </source>
</evidence>
<reference evidence="7" key="1">
    <citation type="submission" date="2022-10" db="EMBL/GenBank/DDBJ databases">
        <authorList>
            <person name="Kim H.S."/>
            <person name="Kim J.-S."/>
            <person name="Suh M.K."/>
            <person name="Eom M.K."/>
            <person name="Lee J.-S."/>
        </authorList>
    </citation>
    <scope>NUCLEOTIDE SEQUENCE</scope>
    <source>
        <strain evidence="7">LIP-5</strain>
    </source>
</reference>
<dbReference type="Pfam" id="PF07291">
    <property type="entry name" value="MauE"/>
    <property type="match status" value="1"/>
</dbReference>
<evidence type="ECO:0000259" key="6">
    <source>
        <dbReference type="Pfam" id="PF07291"/>
    </source>
</evidence>
<organism evidence="7 8">
    <name type="scientific">Haoranjiania flava</name>
    <dbReference type="NCBI Taxonomy" id="1856322"/>
    <lineage>
        <taxon>Bacteria</taxon>
        <taxon>Pseudomonadati</taxon>
        <taxon>Bacteroidota</taxon>
        <taxon>Chitinophagia</taxon>
        <taxon>Chitinophagales</taxon>
        <taxon>Chitinophagaceae</taxon>
        <taxon>Haoranjiania</taxon>
    </lineage>
</organism>
<dbReference type="AlphaFoldDB" id="A0AAE3LJJ0"/>
<keyword evidence="3 5" id="KW-1133">Transmembrane helix</keyword>
<feature type="transmembrane region" description="Helical" evidence="5">
    <location>
        <begin position="51"/>
        <end position="73"/>
    </location>
</feature>
<feature type="transmembrane region" description="Helical" evidence="5">
    <location>
        <begin position="80"/>
        <end position="99"/>
    </location>
</feature>
<accession>A0AAE3LJJ0</accession>
<dbReference type="NCBIfam" id="NF045576">
    <property type="entry name" value="BT_3928_fam"/>
    <property type="match status" value="1"/>
</dbReference>
<gene>
    <name evidence="7" type="ORF">OD355_02775</name>
</gene>
<evidence type="ECO:0000256" key="2">
    <source>
        <dbReference type="ARBA" id="ARBA00022692"/>
    </source>
</evidence>
<protein>
    <submittedName>
        <fullName evidence="7">DoxX family protein</fullName>
    </submittedName>
</protein>
<dbReference type="InterPro" id="IPR009908">
    <property type="entry name" value="Methylamine_util_MauE"/>
</dbReference>
<comment type="caution">
    <text evidence="7">The sequence shown here is derived from an EMBL/GenBank/DDBJ whole genome shotgun (WGS) entry which is preliminary data.</text>
</comment>
<dbReference type="Proteomes" id="UP001209317">
    <property type="component" value="Unassembled WGS sequence"/>
</dbReference>
<dbReference type="EMBL" id="JAOTPL010000002">
    <property type="protein sequence ID" value="MCU7693434.1"/>
    <property type="molecule type" value="Genomic_DNA"/>
</dbReference>
<keyword evidence="4 5" id="KW-0472">Membrane</keyword>
<sequence length="368" mass="40994">MQKNSTTITTLRWIVGLLFIISGLLKANDPHGLSYKMQEYFDLWGMSGLNHLSLPLAVTMNIFEVLAGVAIILGFAMNLFSWLLLLLIIAFTFLTGYAALSGKFKTCGCMGDCMPIPPLASFLKDVVLLVLILIIFKYRKKVRPVVDSAVLNLVLLVSTAVFVMVTQVYVLKNLPFVDCLPYREGNKLLQEMQAPPGSVPDSVAIVFKYKKDGRIVEFGAEEFPGDFDDSYEYIDRVDKVVRKGNATPKIEDFALLNMQGEDVTQQLLSTPGRHVLVFAQDFSGLQQSVAGFKNLLNAAARKNIPVRIVSPLADQRPDFVPQQVALLRLDPVVNKTVARANPTFMLLEGDRILAKKSYNQLNDFIEKL</sequence>
<comment type="subcellular location">
    <subcellularLocation>
        <location evidence="1">Membrane</location>
        <topology evidence="1">Multi-pass membrane protein</topology>
    </subcellularLocation>
</comment>
<feature type="transmembrane region" description="Helical" evidence="5">
    <location>
        <begin position="150"/>
        <end position="171"/>
    </location>
</feature>
<dbReference type="GO" id="GO:0030416">
    <property type="term" value="P:methylamine metabolic process"/>
    <property type="evidence" value="ECO:0007669"/>
    <property type="project" value="InterPro"/>
</dbReference>
<dbReference type="RefSeq" id="WP_263036919.1">
    <property type="nucleotide sequence ID" value="NZ_JAOTPL010000002.1"/>
</dbReference>
<feature type="domain" description="Methylamine utilisation protein MauE" evidence="6">
    <location>
        <begin position="7"/>
        <end position="135"/>
    </location>
</feature>
<evidence type="ECO:0000256" key="5">
    <source>
        <dbReference type="SAM" id="Phobius"/>
    </source>
</evidence>
<evidence type="ECO:0000256" key="4">
    <source>
        <dbReference type="ARBA" id="ARBA00023136"/>
    </source>
</evidence>
<keyword evidence="8" id="KW-1185">Reference proteome</keyword>
<proteinExistence type="predicted"/>
<keyword evidence="2 5" id="KW-0812">Transmembrane</keyword>